<comment type="caution">
    <text evidence="1">The sequence shown here is derived from an EMBL/GenBank/DDBJ whole genome shotgun (WGS) entry which is preliminary data.</text>
</comment>
<proteinExistence type="predicted"/>
<dbReference type="EMBL" id="DRGY01000125">
    <property type="protein sequence ID" value="HEA53664.1"/>
    <property type="molecule type" value="Genomic_DNA"/>
</dbReference>
<reference evidence="1" key="1">
    <citation type="journal article" date="2020" name="mSystems">
        <title>Genome- and Community-Level Interaction Insights into Carbon Utilization and Element Cycling Functions of Hydrothermarchaeota in Hydrothermal Sediment.</title>
        <authorList>
            <person name="Zhou Z."/>
            <person name="Liu Y."/>
            <person name="Xu W."/>
            <person name="Pan J."/>
            <person name="Luo Z.H."/>
            <person name="Li M."/>
        </authorList>
    </citation>
    <scope>NUCLEOTIDE SEQUENCE [LARGE SCALE GENOMIC DNA]</scope>
    <source>
        <strain evidence="1">HyVt-357</strain>
    </source>
</reference>
<protein>
    <submittedName>
        <fullName evidence="1">Uncharacterized protein</fullName>
    </submittedName>
</protein>
<organism evidence="1">
    <name type="scientific">Marinobacter antarcticus</name>
    <dbReference type="NCBI Taxonomy" id="564117"/>
    <lineage>
        <taxon>Bacteria</taxon>
        <taxon>Pseudomonadati</taxon>
        <taxon>Pseudomonadota</taxon>
        <taxon>Gammaproteobacteria</taxon>
        <taxon>Pseudomonadales</taxon>
        <taxon>Marinobacteraceae</taxon>
        <taxon>Marinobacter</taxon>
    </lineage>
</organism>
<dbReference type="AlphaFoldDB" id="A0A831R7H1"/>
<name>A0A831R7H1_9GAMM</name>
<dbReference type="Proteomes" id="UP000885748">
    <property type="component" value="Unassembled WGS sequence"/>
</dbReference>
<gene>
    <name evidence="1" type="ORF">ENI00_15425</name>
</gene>
<accession>A0A831R7H1</accession>
<evidence type="ECO:0000313" key="1">
    <source>
        <dbReference type="EMBL" id="HEA53664.1"/>
    </source>
</evidence>
<sequence>MRRFLSVLMVVGALYPATSLGALPSSRLPKLSFPPSVEVTEISPDLIRNGMPMRIYGFRSNHRIEDVMTDMQHYLEERHFVVGKVMALGELKTLGVSDQKHFINIQGQRVRHGQSSAGFVVITPRPDLYEPKMTTPSIPLPDDVDLLSHELYRDGDRMGEAVLAISPQRARYVGNALVTGFEDAGWGAAPNEMKITSDTIAVYRVLTKGDRVCRLIAMDQTIDGKTIATIDVTCHN</sequence>